<protein>
    <submittedName>
        <fullName evidence="2">Uncharacterized protein</fullName>
    </submittedName>
</protein>
<dbReference type="Proteomes" id="UP001521116">
    <property type="component" value="Unassembled WGS sequence"/>
</dbReference>
<reference evidence="2 3" key="1">
    <citation type="submission" date="2024-02" db="EMBL/GenBank/DDBJ databases">
        <title>De novo assembly and annotation of 12 fungi associated with fruit tree decline syndrome in Ontario, Canada.</title>
        <authorList>
            <person name="Sulman M."/>
            <person name="Ellouze W."/>
            <person name="Ilyukhin E."/>
        </authorList>
    </citation>
    <scope>NUCLEOTIDE SEQUENCE [LARGE SCALE GENOMIC DNA]</scope>
    <source>
        <strain evidence="2 3">M1-105</strain>
    </source>
</reference>
<accession>A0ABR3SWH2</accession>
<proteinExistence type="predicted"/>
<evidence type="ECO:0000313" key="3">
    <source>
        <dbReference type="Proteomes" id="UP001521116"/>
    </source>
</evidence>
<evidence type="ECO:0000313" key="2">
    <source>
        <dbReference type="EMBL" id="KAL1631720.1"/>
    </source>
</evidence>
<keyword evidence="3" id="KW-1185">Reference proteome</keyword>
<dbReference type="EMBL" id="JAJVDC020000039">
    <property type="protein sequence ID" value="KAL1631720.1"/>
    <property type="molecule type" value="Genomic_DNA"/>
</dbReference>
<sequence>MYGRNFFQLGNGPHQLSHCHLDSPVPEILRYFVDATPPQSFQYIRHISFKIKPVSREISSGGKRKSSELRYLSDGINSDDEWQRMAKVLLDMPKLDSLQMWIMSFPVRSVQGLRVVLVPQALAKKIKPLSVAGIMELLLPFDEKEVRGQWVLYVPDSILLAVHDALEERKSPFELLRHSPRRGPHWQPGFPNGHPLEY</sequence>
<name>A0ABR3SWH2_9PEZI</name>
<gene>
    <name evidence="2" type="ORF">SLS56_004394</name>
</gene>
<feature type="region of interest" description="Disordered" evidence="1">
    <location>
        <begin position="177"/>
        <end position="198"/>
    </location>
</feature>
<evidence type="ECO:0000256" key="1">
    <source>
        <dbReference type="SAM" id="MobiDB-lite"/>
    </source>
</evidence>
<comment type="caution">
    <text evidence="2">The sequence shown here is derived from an EMBL/GenBank/DDBJ whole genome shotgun (WGS) entry which is preliminary data.</text>
</comment>
<organism evidence="2 3">
    <name type="scientific">Neofusicoccum ribis</name>
    <dbReference type="NCBI Taxonomy" id="45134"/>
    <lineage>
        <taxon>Eukaryota</taxon>
        <taxon>Fungi</taxon>
        <taxon>Dikarya</taxon>
        <taxon>Ascomycota</taxon>
        <taxon>Pezizomycotina</taxon>
        <taxon>Dothideomycetes</taxon>
        <taxon>Dothideomycetes incertae sedis</taxon>
        <taxon>Botryosphaeriales</taxon>
        <taxon>Botryosphaeriaceae</taxon>
        <taxon>Neofusicoccum</taxon>
    </lineage>
</organism>